<name>A0A8A0RRA2_9FIRM</name>
<comment type="similarity">
    <text evidence="5 17">Belongs to the sugar phosphate cyclases superfamily. Dehydroquinate synthase family.</text>
</comment>
<dbReference type="AlphaFoldDB" id="A0A8A0RRA2"/>
<evidence type="ECO:0000256" key="16">
    <source>
        <dbReference type="ARBA" id="ARBA00023285"/>
    </source>
</evidence>
<comment type="function">
    <text evidence="17">Catalyzes the conversion of 3-deoxy-D-arabino-heptulosonate 7-phosphate (DAHP) to dehydroquinate (DHQ).</text>
</comment>
<keyword evidence="9 17" id="KW-0028">Amino-acid biosynthesis</keyword>
<evidence type="ECO:0000256" key="14">
    <source>
        <dbReference type="ARBA" id="ARBA00023141"/>
    </source>
</evidence>
<dbReference type="Proteomes" id="UP000662904">
    <property type="component" value="Chromosome"/>
</dbReference>
<feature type="binding site" evidence="17">
    <location>
        <position position="185"/>
    </location>
    <ligand>
        <name>Zn(2+)</name>
        <dbReference type="ChEBI" id="CHEBI:29105"/>
    </ligand>
</feature>
<dbReference type="EC" id="4.2.3.4" evidence="6 17"/>
<evidence type="ECO:0000256" key="17">
    <source>
        <dbReference type="HAMAP-Rule" id="MF_00110"/>
    </source>
</evidence>
<dbReference type="HAMAP" id="MF_00110">
    <property type="entry name" value="DHQ_synthase"/>
    <property type="match status" value="1"/>
</dbReference>
<dbReference type="GO" id="GO:0046872">
    <property type="term" value="F:metal ion binding"/>
    <property type="evidence" value="ECO:0007669"/>
    <property type="project" value="UniProtKB-KW"/>
</dbReference>
<evidence type="ECO:0000256" key="13">
    <source>
        <dbReference type="ARBA" id="ARBA00023027"/>
    </source>
</evidence>
<keyword evidence="13 17" id="KW-0520">NAD</keyword>
<evidence type="ECO:0000256" key="4">
    <source>
        <dbReference type="ARBA" id="ARBA00004661"/>
    </source>
</evidence>
<comment type="cofactor">
    <cofactor evidence="17">
        <name>Co(2+)</name>
        <dbReference type="ChEBI" id="CHEBI:48828"/>
    </cofactor>
    <cofactor evidence="17">
        <name>Zn(2+)</name>
        <dbReference type="ChEBI" id="CHEBI:29105"/>
    </cofactor>
    <text evidence="17">Binds 1 divalent metal cation per subunit. Can use either Co(2+) or Zn(2+).</text>
</comment>
<organism evidence="20 21">
    <name type="scientific">Koleobacter methoxysyntrophicus</name>
    <dbReference type="NCBI Taxonomy" id="2751313"/>
    <lineage>
        <taxon>Bacteria</taxon>
        <taxon>Bacillati</taxon>
        <taxon>Bacillota</taxon>
        <taxon>Clostridia</taxon>
        <taxon>Koleobacterales</taxon>
        <taxon>Koleobacteraceae</taxon>
        <taxon>Koleobacter</taxon>
    </lineage>
</organism>
<feature type="binding site" evidence="17">
    <location>
        <position position="152"/>
    </location>
    <ligand>
        <name>NAD(+)</name>
        <dbReference type="ChEBI" id="CHEBI:57540"/>
    </ligand>
</feature>
<evidence type="ECO:0000256" key="2">
    <source>
        <dbReference type="ARBA" id="ARBA00001911"/>
    </source>
</evidence>
<evidence type="ECO:0000256" key="6">
    <source>
        <dbReference type="ARBA" id="ARBA00013031"/>
    </source>
</evidence>
<evidence type="ECO:0000313" key="20">
    <source>
        <dbReference type="EMBL" id="QSQ10422.1"/>
    </source>
</evidence>
<evidence type="ECO:0000256" key="5">
    <source>
        <dbReference type="ARBA" id="ARBA00005412"/>
    </source>
</evidence>
<comment type="caution">
    <text evidence="17">Lacks conserved residue(s) required for the propagation of feature annotation.</text>
</comment>
<evidence type="ECO:0000256" key="15">
    <source>
        <dbReference type="ARBA" id="ARBA00023239"/>
    </source>
</evidence>
<dbReference type="UniPathway" id="UPA00053">
    <property type="reaction ID" value="UER00085"/>
</dbReference>
<proteinExistence type="inferred from homology"/>
<comment type="cofactor">
    <cofactor evidence="2 17">
        <name>NAD(+)</name>
        <dbReference type="ChEBI" id="CHEBI:57540"/>
    </cofactor>
</comment>
<dbReference type="GO" id="GO:0009423">
    <property type="term" value="P:chorismate biosynthetic process"/>
    <property type="evidence" value="ECO:0007669"/>
    <property type="project" value="UniProtKB-UniRule"/>
</dbReference>
<dbReference type="GO" id="GO:0003856">
    <property type="term" value="F:3-dehydroquinate synthase activity"/>
    <property type="evidence" value="ECO:0007669"/>
    <property type="project" value="UniProtKB-UniRule"/>
</dbReference>
<dbReference type="Pfam" id="PF24621">
    <property type="entry name" value="DHQS_C"/>
    <property type="match status" value="1"/>
</dbReference>
<evidence type="ECO:0000259" key="18">
    <source>
        <dbReference type="Pfam" id="PF01761"/>
    </source>
</evidence>
<sequence length="373" mass="41213">MEKVNVPLGNRTYPIFFANNVITDASRILKPYVQGKTVMIITDTNIDPLYGQTLQSTLKSEGFNVHKIVIPAGEKSKTLETSEILYNRCLEANLDRTSTIISLGGGVVGDISGFVAATYMRGIDFIQVPTSLLAQVDSSVGGKVGVNLPAAKNAVGAFHQPRAVLIDVSLLKTLPAGEFRSGLSEIIKYGVIWDKAFFDWLEENIDDLKKDDDKLQYAVIQSCRIKAEIVSQDEREKGLRAILNFGHTIGHAIESAAGYGRYTHGEAVAIGQVYESSLAVHTGFLKQQNAHKIKRLIQNAGLPVDYADIEHECLIERMLYDKKNVDTEPVFILPMDIGEVKKVKISVDNVRRFLERARENTLNPNQAANPVSR</sequence>
<keyword evidence="21" id="KW-1185">Reference proteome</keyword>
<gene>
    <name evidence="17 20" type="primary">aroB</name>
    <name evidence="20" type="ORF">H0A61_02829</name>
</gene>
<evidence type="ECO:0000256" key="12">
    <source>
        <dbReference type="ARBA" id="ARBA00022833"/>
    </source>
</evidence>
<evidence type="ECO:0000256" key="11">
    <source>
        <dbReference type="ARBA" id="ARBA00022741"/>
    </source>
</evidence>
<dbReference type="InterPro" id="IPR056179">
    <property type="entry name" value="DHQS_C"/>
</dbReference>
<dbReference type="KEGG" id="kme:H0A61_02829"/>
<feature type="binding site" evidence="17">
    <location>
        <begin position="106"/>
        <end position="110"/>
    </location>
    <ligand>
        <name>NAD(+)</name>
        <dbReference type="ChEBI" id="CHEBI:57540"/>
    </ligand>
</feature>
<keyword evidence="8 17" id="KW-0963">Cytoplasm</keyword>
<dbReference type="SUPFAM" id="SSF56796">
    <property type="entry name" value="Dehydroquinate synthase-like"/>
    <property type="match status" value="1"/>
</dbReference>
<dbReference type="GO" id="GO:0005737">
    <property type="term" value="C:cytoplasm"/>
    <property type="evidence" value="ECO:0007669"/>
    <property type="project" value="UniProtKB-SubCell"/>
</dbReference>
<evidence type="ECO:0000259" key="19">
    <source>
        <dbReference type="Pfam" id="PF24621"/>
    </source>
</evidence>
<dbReference type="InterPro" id="IPR030960">
    <property type="entry name" value="DHQS/DOIS_N"/>
</dbReference>
<keyword evidence="10 17" id="KW-0479">Metal-binding</keyword>
<accession>A0A8A0RRA2</accession>
<keyword evidence="15 17" id="KW-0456">Lyase</keyword>
<evidence type="ECO:0000256" key="7">
    <source>
        <dbReference type="ARBA" id="ARBA00017684"/>
    </source>
</evidence>
<dbReference type="GO" id="GO:0008652">
    <property type="term" value="P:amino acid biosynthetic process"/>
    <property type="evidence" value="ECO:0007669"/>
    <property type="project" value="UniProtKB-KW"/>
</dbReference>
<feature type="domain" description="3-dehydroquinate synthase N-terminal" evidence="18">
    <location>
        <begin position="68"/>
        <end position="180"/>
    </location>
</feature>
<keyword evidence="14 17" id="KW-0057">Aromatic amino acid biosynthesis</keyword>
<dbReference type="RefSeq" id="WP_241755019.1">
    <property type="nucleotide sequence ID" value="NZ_CP059066.1"/>
</dbReference>
<keyword evidence="12 17" id="KW-0862">Zinc</keyword>
<feature type="binding site" evidence="17">
    <location>
        <position position="264"/>
    </location>
    <ligand>
        <name>Zn(2+)</name>
        <dbReference type="ChEBI" id="CHEBI:29105"/>
    </ligand>
</feature>
<dbReference type="PANTHER" id="PTHR43622">
    <property type="entry name" value="3-DEHYDROQUINATE SYNTHASE"/>
    <property type="match status" value="1"/>
</dbReference>
<dbReference type="Gene3D" id="1.20.1090.10">
    <property type="entry name" value="Dehydroquinate synthase-like - alpha domain"/>
    <property type="match status" value="1"/>
</dbReference>
<evidence type="ECO:0000256" key="10">
    <source>
        <dbReference type="ARBA" id="ARBA00022723"/>
    </source>
</evidence>
<dbReference type="GO" id="GO:0000166">
    <property type="term" value="F:nucleotide binding"/>
    <property type="evidence" value="ECO:0007669"/>
    <property type="project" value="UniProtKB-KW"/>
</dbReference>
<evidence type="ECO:0000256" key="8">
    <source>
        <dbReference type="ARBA" id="ARBA00022490"/>
    </source>
</evidence>
<reference evidence="20" key="1">
    <citation type="submission" date="2020-07" db="EMBL/GenBank/DDBJ databases">
        <title>Koleobacter methoxysyntrophicus gen. nov., sp. nov., a novel anaerobic bacterium isolated from deep subsurface oil field and proposal of Koleobacterales ord. nov. in the phylum Firmicutes.</title>
        <authorList>
            <person name="Sakamoto S."/>
            <person name="Tamaki H."/>
        </authorList>
    </citation>
    <scope>NUCLEOTIDE SEQUENCE</scope>
    <source>
        <strain evidence="20">NRmbB1</strain>
    </source>
</reference>
<comment type="pathway">
    <text evidence="4 17">Metabolic intermediate biosynthesis; chorismate biosynthesis; chorismate from D-erythrose 4-phosphate and phosphoenolpyruvate: step 2/7.</text>
</comment>
<dbReference type="CDD" id="cd08195">
    <property type="entry name" value="DHQS"/>
    <property type="match status" value="1"/>
</dbReference>
<dbReference type="InterPro" id="IPR030963">
    <property type="entry name" value="DHQ_synth_fam"/>
</dbReference>
<feature type="binding site" evidence="17">
    <location>
        <position position="247"/>
    </location>
    <ligand>
        <name>Zn(2+)</name>
        <dbReference type="ChEBI" id="CHEBI:29105"/>
    </ligand>
</feature>
<evidence type="ECO:0000256" key="3">
    <source>
        <dbReference type="ARBA" id="ARBA00004496"/>
    </source>
</evidence>
<comment type="subcellular location">
    <subcellularLocation>
        <location evidence="3 17">Cytoplasm</location>
    </subcellularLocation>
</comment>
<evidence type="ECO:0000256" key="1">
    <source>
        <dbReference type="ARBA" id="ARBA00001393"/>
    </source>
</evidence>
<dbReference type="InterPro" id="IPR050071">
    <property type="entry name" value="Dehydroquinate_synthase"/>
</dbReference>
<dbReference type="EMBL" id="CP059066">
    <property type="protein sequence ID" value="QSQ10422.1"/>
    <property type="molecule type" value="Genomic_DNA"/>
</dbReference>
<feature type="binding site" evidence="17">
    <location>
        <position position="143"/>
    </location>
    <ligand>
        <name>NAD(+)</name>
        <dbReference type="ChEBI" id="CHEBI:57540"/>
    </ligand>
</feature>
<evidence type="ECO:0000256" key="9">
    <source>
        <dbReference type="ARBA" id="ARBA00022605"/>
    </source>
</evidence>
<feature type="domain" description="3-dehydroquinate synthase C-terminal" evidence="19">
    <location>
        <begin position="182"/>
        <end position="324"/>
    </location>
</feature>
<keyword evidence="11 17" id="KW-0547">Nucleotide-binding</keyword>
<evidence type="ECO:0000313" key="21">
    <source>
        <dbReference type="Proteomes" id="UP000662904"/>
    </source>
</evidence>
<keyword evidence="16 17" id="KW-0170">Cobalt</keyword>
<dbReference type="Pfam" id="PF01761">
    <property type="entry name" value="DHQ_synthase"/>
    <property type="match status" value="1"/>
</dbReference>
<protein>
    <recommendedName>
        <fullName evidence="7 17">3-dehydroquinate synthase</fullName>
        <shortName evidence="17">DHQS</shortName>
        <ecNumber evidence="6 17">4.2.3.4</ecNumber>
    </recommendedName>
</protein>
<dbReference type="PIRSF" id="PIRSF001455">
    <property type="entry name" value="DHQ_synth"/>
    <property type="match status" value="1"/>
</dbReference>
<dbReference type="InterPro" id="IPR016037">
    <property type="entry name" value="DHQ_synth_AroB"/>
</dbReference>
<comment type="catalytic activity">
    <reaction evidence="1 17">
        <text>7-phospho-2-dehydro-3-deoxy-D-arabino-heptonate = 3-dehydroquinate + phosphate</text>
        <dbReference type="Rhea" id="RHEA:21968"/>
        <dbReference type="ChEBI" id="CHEBI:32364"/>
        <dbReference type="ChEBI" id="CHEBI:43474"/>
        <dbReference type="ChEBI" id="CHEBI:58394"/>
        <dbReference type="EC" id="4.2.3.4"/>
    </reaction>
</comment>
<dbReference type="FunFam" id="3.40.50.1970:FF:000001">
    <property type="entry name" value="3-dehydroquinate synthase"/>
    <property type="match status" value="1"/>
</dbReference>
<dbReference type="GO" id="GO:0009073">
    <property type="term" value="P:aromatic amino acid family biosynthetic process"/>
    <property type="evidence" value="ECO:0007669"/>
    <property type="project" value="UniProtKB-KW"/>
</dbReference>
<dbReference type="PANTHER" id="PTHR43622:SF7">
    <property type="entry name" value="3-DEHYDROQUINATE SYNTHASE, CHLOROPLASTIC"/>
    <property type="match status" value="1"/>
</dbReference>
<feature type="binding site" evidence="17">
    <location>
        <begin position="130"/>
        <end position="131"/>
    </location>
    <ligand>
        <name>NAD(+)</name>
        <dbReference type="ChEBI" id="CHEBI:57540"/>
    </ligand>
</feature>
<dbReference type="NCBIfam" id="TIGR01357">
    <property type="entry name" value="aroB"/>
    <property type="match status" value="1"/>
</dbReference>
<dbReference type="Gene3D" id="3.40.50.1970">
    <property type="match status" value="1"/>
</dbReference>